<dbReference type="InterPro" id="IPR011006">
    <property type="entry name" value="CheY-like_superfamily"/>
</dbReference>
<dbReference type="AlphaFoldDB" id="A0A7Z9DXX0"/>
<accession>A0A7Z9DXX0</accession>
<dbReference type="EMBL" id="CZCU02000131">
    <property type="protein sequence ID" value="VXD17197.1"/>
    <property type="molecule type" value="Genomic_DNA"/>
</dbReference>
<feature type="modified residue" description="4-aspartylphosphate" evidence="1">
    <location>
        <position position="62"/>
    </location>
</feature>
<dbReference type="OrthoDB" id="453368at2"/>
<dbReference type="SUPFAM" id="SSF55073">
    <property type="entry name" value="Nucleotide cyclase"/>
    <property type="match status" value="1"/>
</dbReference>
<dbReference type="Pfam" id="PF00072">
    <property type="entry name" value="Response_reg"/>
    <property type="match status" value="1"/>
</dbReference>
<sequence length="348" mass="39506">MIYFPNAESSLGSILLVDDKPDNLRLLSTMLMEHQYEVRRVTKGVMALKTAKAAPPDLIVLDIKLPDIDGYEVCQSLKSDPLTAEIPIIFISALDHVLDKVKAFSVGGVDYITKPFQVEEVLVRVKNHLTLRTQHKQLLEQNERLQQEIQARKEIEAALQESQLELQKLNQELQRLAHLDGLTQTANRRQFDHYLQQEWNQLSVEQKPLSLIMCDVDYFKSYNDTYGHQAGDDCLRAIAQAISQAISHSTDLVARYGGEEFGIILPQTELEEAEAIAQKIQQEIQYLKLVHSQSQAHDYITLSLGITCLIPQPNSSPSLLIEWADRALYQAKKQGRNCIVTLLQESYV</sequence>
<evidence type="ECO:0000313" key="6">
    <source>
        <dbReference type="Proteomes" id="UP000184550"/>
    </source>
</evidence>
<dbReference type="FunFam" id="3.30.70.270:FF:000001">
    <property type="entry name" value="Diguanylate cyclase domain protein"/>
    <property type="match status" value="1"/>
</dbReference>
<dbReference type="GO" id="GO:1902201">
    <property type="term" value="P:negative regulation of bacterial-type flagellum-dependent cell motility"/>
    <property type="evidence" value="ECO:0007669"/>
    <property type="project" value="TreeGrafter"/>
</dbReference>
<organism evidence="5 6">
    <name type="scientific">Planktothrix serta PCC 8927</name>
    <dbReference type="NCBI Taxonomy" id="671068"/>
    <lineage>
        <taxon>Bacteria</taxon>
        <taxon>Bacillati</taxon>
        <taxon>Cyanobacteriota</taxon>
        <taxon>Cyanophyceae</taxon>
        <taxon>Oscillatoriophycideae</taxon>
        <taxon>Oscillatoriales</taxon>
        <taxon>Microcoleaceae</taxon>
        <taxon>Planktothrix</taxon>
    </lineage>
</organism>
<dbReference type="GO" id="GO:0000160">
    <property type="term" value="P:phosphorelay signal transduction system"/>
    <property type="evidence" value="ECO:0007669"/>
    <property type="project" value="InterPro"/>
</dbReference>
<evidence type="ECO:0000256" key="2">
    <source>
        <dbReference type="SAM" id="Coils"/>
    </source>
</evidence>
<dbReference type="PROSITE" id="PS50887">
    <property type="entry name" value="GGDEF"/>
    <property type="match status" value="1"/>
</dbReference>
<dbReference type="InterPro" id="IPR043128">
    <property type="entry name" value="Rev_trsase/Diguanyl_cyclase"/>
</dbReference>
<evidence type="ECO:0000259" key="3">
    <source>
        <dbReference type="PROSITE" id="PS50110"/>
    </source>
</evidence>
<dbReference type="Gene3D" id="3.40.50.2300">
    <property type="match status" value="1"/>
</dbReference>
<dbReference type="GO" id="GO:0052621">
    <property type="term" value="F:diguanylate cyclase activity"/>
    <property type="evidence" value="ECO:0007669"/>
    <property type="project" value="TreeGrafter"/>
</dbReference>
<dbReference type="CDD" id="cd19920">
    <property type="entry name" value="REC_PA4781-like"/>
    <property type="match status" value="1"/>
</dbReference>
<dbReference type="NCBIfam" id="TIGR00254">
    <property type="entry name" value="GGDEF"/>
    <property type="match status" value="1"/>
</dbReference>
<evidence type="ECO:0000256" key="1">
    <source>
        <dbReference type="PROSITE-ProRule" id="PRU00169"/>
    </source>
</evidence>
<dbReference type="Gene3D" id="3.30.70.270">
    <property type="match status" value="1"/>
</dbReference>
<evidence type="ECO:0000259" key="4">
    <source>
        <dbReference type="PROSITE" id="PS50887"/>
    </source>
</evidence>
<dbReference type="PANTHER" id="PTHR45138:SF9">
    <property type="entry name" value="DIGUANYLATE CYCLASE DGCM-RELATED"/>
    <property type="match status" value="1"/>
</dbReference>
<feature type="domain" description="GGDEF" evidence="4">
    <location>
        <begin position="207"/>
        <end position="344"/>
    </location>
</feature>
<feature type="domain" description="Response regulatory" evidence="3">
    <location>
        <begin position="13"/>
        <end position="129"/>
    </location>
</feature>
<dbReference type="PANTHER" id="PTHR45138">
    <property type="entry name" value="REGULATORY COMPONENTS OF SENSORY TRANSDUCTION SYSTEM"/>
    <property type="match status" value="1"/>
</dbReference>
<dbReference type="RefSeq" id="WP_083620911.1">
    <property type="nucleotide sequence ID" value="NZ_LR734865.1"/>
</dbReference>
<keyword evidence="2" id="KW-0175">Coiled coil</keyword>
<proteinExistence type="predicted"/>
<dbReference type="SMART" id="SM00267">
    <property type="entry name" value="GGDEF"/>
    <property type="match status" value="1"/>
</dbReference>
<feature type="coiled-coil region" evidence="2">
    <location>
        <begin position="128"/>
        <end position="179"/>
    </location>
</feature>
<dbReference type="Pfam" id="PF00990">
    <property type="entry name" value="GGDEF"/>
    <property type="match status" value="1"/>
</dbReference>
<reference evidence="5" key="1">
    <citation type="submission" date="2019-10" db="EMBL/GenBank/DDBJ databases">
        <authorList>
            <consortium name="Genoscope - CEA"/>
            <person name="William W."/>
        </authorList>
    </citation>
    <scope>NUCLEOTIDE SEQUENCE [LARGE SCALE GENOMIC DNA]</scope>
    <source>
        <strain evidence="5">BBR_PRJEB10992</strain>
    </source>
</reference>
<dbReference type="InterPro" id="IPR029787">
    <property type="entry name" value="Nucleotide_cyclase"/>
</dbReference>
<dbReference type="SUPFAM" id="SSF52172">
    <property type="entry name" value="CheY-like"/>
    <property type="match status" value="1"/>
</dbReference>
<name>A0A7Z9DXX0_9CYAN</name>
<dbReference type="SMART" id="SM00448">
    <property type="entry name" value="REC"/>
    <property type="match status" value="1"/>
</dbReference>
<dbReference type="PROSITE" id="PS50110">
    <property type="entry name" value="RESPONSE_REGULATORY"/>
    <property type="match status" value="1"/>
</dbReference>
<dbReference type="InterPro" id="IPR000160">
    <property type="entry name" value="GGDEF_dom"/>
</dbReference>
<dbReference type="InterPro" id="IPR001789">
    <property type="entry name" value="Sig_transdc_resp-reg_receiver"/>
</dbReference>
<keyword evidence="6" id="KW-1185">Reference proteome</keyword>
<dbReference type="Proteomes" id="UP000184550">
    <property type="component" value="Unassembled WGS sequence"/>
</dbReference>
<evidence type="ECO:0000313" key="5">
    <source>
        <dbReference type="EMBL" id="VXD17197.1"/>
    </source>
</evidence>
<dbReference type="GO" id="GO:0043709">
    <property type="term" value="P:cell adhesion involved in single-species biofilm formation"/>
    <property type="evidence" value="ECO:0007669"/>
    <property type="project" value="TreeGrafter"/>
</dbReference>
<protein>
    <submittedName>
        <fullName evidence="5">Diguanylate cyclase (GGDEF) domain-containing protein</fullName>
    </submittedName>
</protein>
<gene>
    <name evidence="5" type="ORF">PL8927_560002</name>
</gene>
<dbReference type="InterPro" id="IPR050469">
    <property type="entry name" value="Diguanylate_Cyclase"/>
</dbReference>
<dbReference type="CDD" id="cd01949">
    <property type="entry name" value="GGDEF"/>
    <property type="match status" value="1"/>
</dbReference>
<comment type="caution">
    <text evidence="5">The sequence shown here is derived from an EMBL/GenBank/DDBJ whole genome shotgun (WGS) entry which is preliminary data.</text>
</comment>
<keyword evidence="1" id="KW-0597">Phosphoprotein</keyword>
<dbReference type="GO" id="GO:0005886">
    <property type="term" value="C:plasma membrane"/>
    <property type="evidence" value="ECO:0007669"/>
    <property type="project" value="TreeGrafter"/>
</dbReference>